<evidence type="ECO:0000256" key="1">
    <source>
        <dbReference type="ARBA" id="ARBA00004370"/>
    </source>
</evidence>
<dbReference type="PANTHER" id="PTHR30627:SF1">
    <property type="entry name" value="PEPTIDOGLYCAN D,D-TRANSPEPTIDASE FTSI"/>
    <property type="match status" value="1"/>
</dbReference>
<protein>
    <submittedName>
        <fullName evidence="7">Cell division protein FtsI (Penicillin-binding protein 3)</fullName>
    </submittedName>
</protein>
<evidence type="ECO:0000313" key="8">
    <source>
        <dbReference type="Proteomes" id="UP000530564"/>
    </source>
</evidence>
<dbReference type="SUPFAM" id="SSF56601">
    <property type="entry name" value="beta-lactamase/transpeptidase-like"/>
    <property type="match status" value="1"/>
</dbReference>
<keyword evidence="7" id="KW-0131">Cell cycle</keyword>
<name>A0A839ZUB8_9CAUL</name>
<accession>A0A839ZUB8</accession>
<gene>
    <name evidence="7" type="ORF">GGQ61_000076</name>
</gene>
<dbReference type="Pfam" id="PF03717">
    <property type="entry name" value="PBP_dimer"/>
    <property type="match status" value="1"/>
</dbReference>
<evidence type="ECO:0000259" key="6">
    <source>
        <dbReference type="Pfam" id="PF03717"/>
    </source>
</evidence>
<dbReference type="InterPro" id="IPR005311">
    <property type="entry name" value="PBP_dimer"/>
</dbReference>
<dbReference type="InterPro" id="IPR012338">
    <property type="entry name" value="Beta-lactam/transpept-like"/>
</dbReference>
<keyword evidence="7" id="KW-0132">Cell division</keyword>
<keyword evidence="2" id="KW-0121">Carboxypeptidase</keyword>
<dbReference type="GO" id="GO:0008658">
    <property type="term" value="F:penicillin binding"/>
    <property type="evidence" value="ECO:0007669"/>
    <property type="project" value="InterPro"/>
</dbReference>
<dbReference type="Gene3D" id="3.90.1310.10">
    <property type="entry name" value="Penicillin-binding protein 2a (Domain 2)"/>
    <property type="match status" value="1"/>
</dbReference>
<dbReference type="Gene3D" id="3.30.450.330">
    <property type="match status" value="1"/>
</dbReference>
<dbReference type="EMBL" id="JACIDK010000001">
    <property type="protein sequence ID" value="MBB3889379.1"/>
    <property type="molecule type" value="Genomic_DNA"/>
</dbReference>
<evidence type="ECO:0000256" key="4">
    <source>
        <dbReference type="SAM" id="Phobius"/>
    </source>
</evidence>
<dbReference type="GO" id="GO:0051301">
    <property type="term" value="P:cell division"/>
    <property type="evidence" value="ECO:0007669"/>
    <property type="project" value="UniProtKB-KW"/>
</dbReference>
<dbReference type="AlphaFoldDB" id="A0A839ZUB8"/>
<comment type="subcellular location">
    <subcellularLocation>
        <location evidence="1">Membrane</location>
    </subcellularLocation>
</comment>
<feature type="domain" description="Penicillin-binding protein transpeptidase" evidence="5">
    <location>
        <begin position="248"/>
        <end position="539"/>
    </location>
</feature>
<keyword evidence="2" id="KW-0645">Protease</keyword>
<sequence length="584" mass="62160">MSLAHPSFEAPGWRWLKAKVWGLEHAFERAKAAGKAEDDTRIRIFFVLALFATAFLLLAIGATRAALFSDAGRSGGYAAPVGASRADLVDRNGAMLAADLLHYGVYVDPREIWDADETRRALRAALPNLNRQRLEKVLSGERRGFVAAGLTPEVRARIHALGLPGVTFEPEERRVYPLGTTAAHLVGFADTGGIGLAGAERALNDTIRGNAASKTAVALSIDLRVQAALEDELYKAAAEFQPRGAVGIVTNVHTGEILGMASYPTFDPNQVAKASDDAKLNRAAASIYEMGSTFKAFTVAIGLDTGVANPSSTFDARVPYQLGYRTIKDYHAARKILTLVEVFQHSSNIGTAKLAESVGAERLSKYFTALGLTKPARVELMESARPLTPRKWDMDAVASTSFGHGMNVSPLALSSAMGALLNGGYLVPLTIKKLEPGQRPQGQRVLSEQTSIQMLQIMRANVIGGSGKSANAPGLSVGGKTGTGEKYDPAIRGYSTQRQVSSFAAVFPTAGAVQEDRYFVLILMDEPHGTAKTYGYSTGGWVAAPAAGRVIDRIAPFLGVQRQPDLIKVVGEGSVAAEPIADGH</sequence>
<dbReference type="InterPro" id="IPR001460">
    <property type="entry name" value="PCN-bd_Tpept"/>
</dbReference>
<feature type="transmembrane region" description="Helical" evidence="4">
    <location>
        <begin position="44"/>
        <end position="67"/>
    </location>
</feature>
<reference evidence="7 8" key="1">
    <citation type="submission" date="2020-08" db="EMBL/GenBank/DDBJ databases">
        <title>Genomic Encyclopedia of Type Strains, Phase IV (KMG-IV): sequencing the most valuable type-strain genomes for metagenomic binning, comparative biology and taxonomic classification.</title>
        <authorList>
            <person name="Goeker M."/>
        </authorList>
    </citation>
    <scope>NUCLEOTIDE SEQUENCE [LARGE SCALE GENOMIC DNA]</scope>
    <source>
        <strain evidence="7 8">DSM 21793</strain>
    </source>
</reference>
<keyword evidence="3 4" id="KW-0472">Membrane</keyword>
<dbReference type="SUPFAM" id="SSF56519">
    <property type="entry name" value="Penicillin binding protein dimerisation domain"/>
    <property type="match status" value="1"/>
</dbReference>
<dbReference type="Pfam" id="PF00905">
    <property type="entry name" value="Transpeptidase"/>
    <property type="match status" value="1"/>
</dbReference>
<dbReference type="InterPro" id="IPR036138">
    <property type="entry name" value="PBP_dimer_sf"/>
</dbReference>
<feature type="domain" description="Penicillin-binding protein dimerisation" evidence="6">
    <location>
        <begin position="82"/>
        <end position="188"/>
    </location>
</feature>
<keyword evidence="2" id="KW-0378">Hydrolase</keyword>
<proteinExistence type="predicted"/>
<dbReference type="Gene3D" id="3.40.710.10">
    <property type="entry name" value="DD-peptidase/beta-lactamase superfamily"/>
    <property type="match status" value="1"/>
</dbReference>
<dbReference type="InterPro" id="IPR050515">
    <property type="entry name" value="Beta-lactam/transpept"/>
</dbReference>
<evidence type="ECO:0000259" key="5">
    <source>
        <dbReference type="Pfam" id="PF00905"/>
    </source>
</evidence>
<dbReference type="PANTHER" id="PTHR30627">
    <property type="entry name" value="PEPTIDOGLYCAN D,D-TRANSPEPTIDASE"/>
    <property type="match status" value="1"/>
</dbReference>
<dbReference type="Proteomes" id="UP000530564">
    <property type="component" value="Unassembled WGS sequence"/>
</dbReference>
<keyword evidence="8" id="KW-1185">Reference proteome</keyword>
<dbReference type="GO" id="GO:0071555">
    <property type="term" value="P:cell wall organization"/>
    <property type="evidence" value="ECO:0007669"/>
    <property type="project" value="TreeGrafter"/>
</dbReference>
<dbReference type="GO" id="GO:0005886">
    <property type="term" value="C:plasma membrane"/>
    <property type="evidence" value="ECO:0007669"/>
    <property type="project" value="TreeGrafter"/>
</dbReference>
<keyword evidence="4" id="KW-1133">Transmembrane helix</keyword>
<dbReference type="RefSeq" id="WP_183769395.1">
    <property type="nucleotide sequence ID" value="NZ_JACIDK010000001.1"/>
</dbReference>
<comment type="caution">
    <text evidence="7">The sequence shown here is derived from an EMBL/GenBank/DDBJ whole genome shotgun (WGS) entry which is preliminary data.</text>
</comment>
<dbReference type="GO" id="GO:0004180">
    <property type="term" value="F:carboxypeptidase activity"/>
    <property type="evidence" value="ECO:0007669"/>
    <property type="project" value="UniProtKB-KW"/>
</dbReference>
<keyword evidence="4" id="KW-0812">Transmembrane</keyword>
<organism evidence="7 8">
    <name type="scientific">Phenylobacterium haematophilum</name>
    <dbReference type="NCBI Taxonomy" id="98513"/>
    <lineage>
        <taxon>Bacteria</taxon>
        <taxon>Pseudomonadati</taxon>
        <taxon>Pseudomonadota</taxon>
        <taxon>Alphaproteobacteria</taxon>
        <taxon>Caulobacterales</taxon>
        <taxon>Caulobacteraceae</taxon>
        <taxon>Phenylobacterium</taxon>
    </lineage>
</organism>
<evidence type="ECO:0000313" key="7">
    <source>
        <dbReference type="EMBL" id="MBB3889379.1"/>
    </source>
</evidence>
<evidence type="ECO:0000256" key="2">
    <source>
        <dbReference type="ARBA" id="ARBA00022645"/>
    </source>
</evidence>
<evidence type="ECO:0000256" key="3">
    <source>
        <dbReference type="ARBA" id="ARBA00023136"/>
    </source>
</evidence>